<keyword evidence="2" id="KW-0547">Nucleotide-binding</keyword>
<dbReference type="SUPFAM" id="SSF48592">
    <property type="entry name" value="GroEL equatorial domain-like"/>
    <property type="match status" value="1"/>
</dbReference>
<gene>
    <name evidence="5" type="ORF">Nepgr_003377</name>
</gene>
<keyword evidence="4" id="KW-0143">Chaperone</keyword>
<dbReference type="Proteomes" id="UP001279734">
    <property type="component" value="Unassembled WGS sequence"/>
</dbReference>
<dbReference type="EMBL" id="BSYO01000003">
    <property type="protein sequence ID" value="GMH01538.1"/>
    <property type="molecule type" value="Genomic_DNA"/>
</dbReference>
<evidence type="ECO:0000256" key="4">
    <source>
        <dbReference type="ARBA" id="ARBA00023186"/>
    </source>
</evidence>
<dbReference type="PANTHER" id="PTHR11353">
    <property type="entry name" value="CHAPERONIN"/>
    <property type="match status" value="1"/>
</dbReference>
<dbReference type="InterPro" id="IPR027409">
    <property type="entry name" value="GroEL-like_apical_dom_sf"/>
</dbReference>
<dbReference type="GO" id="GO:0005524">
    <property type="term" value="F:ATP binding"/>
    <property type="evidence" value="ECO:0007669"/>
    <property type="project" value="UniProtKB-KW"/>
</dbReference>
<reference evidence="5" key="1">
    <citation type="submission" date="2023-05" db="EMBL/GenBank/DDBJ databases">
        <title>Nepenthes gracilis genome sequencing.</title>
        <authorList>
            <person name="Fukushima K."/>
        </authorList>
    </citation>
    <scope>NUCLEOTIDE SEQUENCE</scope>
    <source>
        <strain evidence="5">SING2019-196</strain>
    </source>
</reference>
<dbReference type="SUPFAM" id="SSF52029">
    <property type="entry name" value="GroEL apical domain-like"/>
    <property type="match status" value="1"/>
</dbReference>
<evidence type="ECO:0000313" key="5">
    <source>
        <dbReference type="EMBL" id="GMH01538.1"/>
    </source>
</evidence>
<dbReference type="InterPro" id="IPR027413">
    <property type="entry name" value="GROEL-like_equatorial_sf"/>
</dbReference>
<keyword evidence="6" id="KW-1185">Reference proteome</keyword>
<evidence type="ECO:0000313" key="6">
    <source>
        <dbReference type="Proteomes" id="UP001279734"/>
    </source>
</evidence>
<dbReference type="InterPro" id="IPR017998">
    <property type="entry name" value="Chaperone_TCP-1"/>
</dbReference>
<dbReference type="Gene3D" id="3.50.7.10">
    <property type="entry name" value="GroEL"/>
    <property type="match status" value="2"/>
</dbReference>
<dbReference type="InterPro" id="IPR002423">
    <property type="entry name" value="Cpn60/GroEL/TCP-1"/>
</dbReference>
<dbReference type="AlphaFoldDB" id="A0AAD3RZD8"/>
<evidence type="ECO:0000256" key="2">
    <source>
        <dbReference type="ARBA" id="ARBA00022741"/>
    </source>
</evidence>
<protein>
    <submittedName>
        <fullName evidence="5">Uncharacterized protein</fullName>
    </submittedName>
</protein>
<evidence type="ECO:0000256" key="3">
    <source>
        <dbReference type="ARBA" id="ARBA00022840"/>
    </source>
</evidence>
<dbReference type="Gene3D" id="3.30.260.10">
    <property type="entry name" value="TCP-1-like chaperonin intermediate domain"/>
    <property type="match status" value="1"/>
</dbReference>
<sequence length="367" mass="41179">MALAFDEFGRPFIIVKEQEQKTRLRGLDAQKANIASGKAVARILRCPKGRDKMLQSPDGDVTITWRDAFSTDVSIPKDILTQYEAEALLHRGIHPRRIAKGYEMARIAVKHLKKIAHAEGKVGGKLEDTELIYGIVVNKDMSHPQMPKQVNDAKFAILTCPFKPPKPKTKPKDVGATLVIYQWGFVDVANHLFMHRNLPAVRWLGGAELELIAIATDFRQLLTNIQELSRYQMLLFLSFHCELLNLVLKLLSCDLQHAIRGFADALDSIPLALAENGGLQPIETLSAVKSQQLKENYHCCGIDCNDFGTNNMREQNVFETLIRKQLQILLATQVVRMILKIDDVVVPSDYSELCCEFSSSLSLSLSL</sequence>
<comment type="similarity">
    <text evidence="1">Belongs to the TCP-1 chaperonin family.</text>
</comment>
<dbReference type="Gene3D" id="1.10.560.10">
    <property type="entry name" value="GroEL-like equatorial domain"/>
    <property type="match status" value="2"/>
</dbReference>
<accession>A0AAD3RZD8</accession>
<keyword evidence="3" id="KW-0067">ATP-binding</keyword>
<proteinExistence type="inferred from homology"/>
<dbReference type="InterPro" id="IPR027410">
    <property type="entry name" value="TCP-1-like_intermed_sf"/>
</dbReference>
<name>A0AAD3RZD8_NEPGR</name>
<dbReference type="GO" id="GO:0140662">
    <property type="term" value="F:ATP-dependent protein folding chaperone"/>
    <property type="evidence" value="ECO:0007669"/>
    <property type="project" value="InterPro"/>
</dbReference>
<dbReference type="Pfam" id="PF00118">
    <property type="entry name" value="Cpn60_TCP1"/>
    <property type="match status" value="2"/>
</dbReference>
<evidence type="ECO:0000256" key="1">
    <source>
        <dbReference type="ARBA" id="ARBA00008020"/>
    </source>
</evidence>
<organism evidence="5 6">
    <name type="scientific">Nepenthes gracilis</name>
    <name type="common">Slender pitcher plant</name>
    <dbReference type="NCBI Taxonomy" id="150966"/>
    <lineage>
        <taxon>Eukaryota</taxon>
        <taxon>Viridiplantae</taxon>
        <taxon>Streptophyta</taxon>
        <taxon>Embryophyta</taxon>
        <taxon>Tracheophyta</taxon>
        <taxon>Spermatophyta</taxon>
        <taxon>Magnoliopsida</taxon>
        <taxon>eudicotyledons</taxon>
        <taxon>Gunneridae</taxon>
        <taxon>Pentapetalae</taxon>
        <taxon>Caryophyllales</taxon>
        <taxon>Nepenthaceae</taxon>
        <taxon>Nepenthes</taxon>
    </lineage>
</organism>
<comment type="caution">
    <text evidence="5">The sequence shown here is derived from an EMBL/GenBank/DDBJ whole genome shotgun (WGS) entry which is preliminary data.</text>
</comment>